<protein>
    <submittedName>
        <fullName evidence="2">Cell division cycle protein 123 homolog,Cell division cycle protein 123</fullName>
    </submittedName>
</protein>
<reference evidence="2" key="1">
    <citation type="submission" date="2021-03" db="EMBL/GenBank/DDBJ databases">
        <authorList>
            <person name="Bekaert M."/>
        </authorList>
    </citation>
    <scope>NUCLEOTIDE SEQUENCE</scope>
</reference>
<dbReference type="OrthoDB" id="360540at2759"/>
<keyword evidence="2" id="KW-0131">Cell cycle</keyword>
<evidence type="ECO:0000256" key="1">
    <source>
        <dbReference type="ARBA" id="ARBA00011047"/>
    </source>
</evidence>
<accession>A0A8S3RZ45</accession>
<evidence type="ECO:0000313" key="3">
    <source>
        <dbReference type="Proteomes" id="UP000683360"/>
    </source>
</evidence>
<dbReference type="PANTHER" id="PTHR15323:SF6">
    <property type="entry name" value="CELL DIVISION CYCLE PROTEIN 123 HOMOLOG"/>
    <property type="match status" value="1"/>
</dbReference>
<comment type="similarity">
    <text evidence="1">Belongs to the CDC123 family.</text>
</comment>
<dbReference type="EMBL" id="CAJPWZ010001263">
    <property type="protein sequence ID" value="CAG2211484.1"/>
    <property type="molecule type" value="Genomic_DNA"/>
</dbReference>
<dbReference type="GO" id="GO:0005737">
    <property type="term" value="C:cytoplasm"/>
    <property type="evidence" value="ECO:0007669"/>
    <property type="project" value="TreeGrafter"/>
</dbReference>
<dbReference type="PANTHER" id="PTHR15323">
    <property type="entry name" value="D123 PROTEIN"/>
    <property type="match status" value="1"/>
</dbReference>
<keyword evidence="3" id="KW-1185">Reference proteome</keyword>
<sequence length="253" mass="29304">MKVDEVLQCSFPSWYNKFKDITIKSYMIPLPQEFIDYLHADGIVLPAESITASALESNEDNVGGEEIDVDWDDDGGPIAEEPSFPEFETTIKNKIKSCGGRVFPKLNWSSPQDATWISFDKTLKCTCPSDIYLLLKSSEFITHDLTQPFCKCEDYDEDSSDITVKYHLILRQWQDLNPAAEFRCYVRNNQLLAISQRHHSIYYEHIMDQREDIVADIKSFFYHMVSSKFTCANYSFDVYRRDKGHTSHSDSKL</sequence>
<comment type="caution">
    <text evidence="2">The sequence shown here is derived from an EMBL/GenBank/DDBJ whole genome shotgun (WGS) entry which is preliminary data.</text>
</comment>
<evidence type="ECO:0000313" key="2">
    <source>
        <dbReference type="EMBL" id="CAG2211484.1"/>
    </source>
</evidence>
<dbReference type="Pfam" id="PF07065">
    <property type="entry name" value="D123"/>
    <property type="match status" value="1"/>
</dbReference>
<proteinExistence type="inferred from homology"/>
<gene>
    <name evidence="2" type="ORF">MEDL_25529</name>
</gene>
<name>A0A8S3RZ45_MYTED</name>
<dbReference type="Proteomes" id="UP000683360">
    <property type="component" value="Unassembled WGS sequence"/>
</dbReference>
<dbReference type="AlphaFoldDB" id="A0A8S3RZ45"/>
<dbReference type="GO" id="GO:0051301">
    <property type="term" value="P:cell division"/>
    <property type="evidence" value="ECO:0007669"/>
    <property type="project" value="UniProtKB-KW"/>
</dbReference>
<organism evidence="2 3">
    <name type="scientific">Mytilus edulis</name>
    <name type="common">Blue mussel</name>
    <dbReference type="NCBI Taxonomy" id="6550"/>
    <lineage>
        <taxon>Eukaryota</taxon>
        <taxon>Metazoa</taxon>
        <taxon>Spiralia</taxon>
        <taxon>Lophotrochozoa</taxon>
        <taxon>Mollusca</taxon>
        <taxon>Bivalvia</taxon>
        <taxon>Autobranchia</taxon>
        <taxon>Pteriomorphia</taxon>
        <taxon>Mytilida</taxon>
        <taxon>Mytiloidea</taxon>
        <taxon>Mytilidae</taxon>
        <taxon>Mytilinae</taxon>
        <taxon>Mytilus</taxon>
    </lineage>
</organism>
<keyword evidence="2" id="KW-0132">Cell division</keyword>
<dbReference type="InterPro" id="IPR009772">
    <property type="entry name" value="CDC123"/>
</dbReference>